<reference evidence="3" key="1">
    <citation type="journal article" date="2020" name="Fungal Divers.">
        <title>Resolving the Mortierellaceae phylogeny through synthesis of multi-gene phylogenetics and phylogenomics.</title>
        <authorList>
            <person name="Vandepol N."/>
            <person name="Liber J."/>
            <person name="Desiro A."/>
            <person name="Na H."/>
            <person name="Kennedy M."/>
            <person name="Barry K."/>
            <person name="Grigoriev I.V."/>
            <person name="Miller A.N."/>
            <person name="O'Donnell K."/>
            <person name="Stajich J.E."/>
            <person name="Bonito G."/>
        </authorList>
    </citation>
    <scope>NUCLEOTIDE SEQUENCE</scope>
    <source>
        <strain evidence="3">BC1065</strain>
    </source>
</reference>
<dbReference type="EMBL" id="JAAAJB010000086">
    <property type="protein sequence ID" value="KAG0266830.1"/>
    <property type="molecule type" value="Genomic_DNA"/>
</dbReference>
<evidence type="ECO:0000256" key="1">
    <source>
        <dbReference type="SAM" id="MobiDB-lite"/>
    </source>
</evidence>
<feature type="domain" description="LYR motif-containing protein Cup1-like N-terminal" evidence="2">
    <location>
        <begin position="23"/>
        <end position="107"/>
    </location>
</feature>
<proteinExistence type="predicted"/>
<dbReference type="InterPro" id="IPR046896">
    <property type="entry name" value="Cup1-like_N"/>
</dbReference>
<feature type="compositionally biased region" description="Low complexity" evidence="1">
    <location>
        <begin position="134"/>
        <end position="163"/>
    </location>
</feature>
<feature type="region of interest" description="Disordered" evidence="1">
    <location>
        <begin position="491"/>
        <end position="528"/>
    </location>
</feature>
<name>A0A9P6U9T9_9FUNG</name>
<evidence type="ECO:0000313" key="3">
    <source>
        <dbReference type="EMBL" id="KAG0266830.1"/>
    </source>
</evidence>
<sequence length="528" mass="58569">MPTFAPVPESFKRLSHRGEVLYLYRHILKQAAAFFDERASEWMVNSARSGFRKNIQQQDPARQHKKLSDARKALRTIERANNIDKKAVERILRLAYGIDGKERQVRLQPFVQTARVRTHSALALSNAIAQASPSTLTWSPTLPTSPQPSSSSSSPPHSLSSGSFHNTQLQSELILHLLPPSALEAPKPLHFQYERSIPPIHSPAIVPLLKAATSGRARRQATVDPPDLPESTIKPLHGKREANLRWRYFTKLVRRSQPPVPASLVREIEFKARLGLPKHFASPRPQVGVVESSPSPSPASTLSTSTSTSIVTPTHYHDGDDDCFPAEWEDWERQLLDGLRAHRKRHEAQRNRRWEDDKYYPPSIGGKPAQAHVLTLRFYRRLWERLLDDAPLLHTRWTETRAAEGVKKKSEGEGDRGSDRAGKSVASEAAKSAATVAAPSSTAIPSPTVGEKSPSRVPIFSIGHSRYSASSKKTAQAVGLRATISDFDRIGFDPSNLVESRQPLRGKTSKATTTTTSEPYPTGSAVKE</sequence>
<feature type="region of interest" description="Disordered" evidence="1">
    <location>
        <begin position="216"/>
        <end position="236"/>
    </location>
</feature>
<feature type="region of interest" description="Disordered" evidence="1">
    <location>
        <begin position="281"/>
        <end position="313"/>
    </location>
</feature>
<feature type="region of interest" description="Disordered" evidence="1">
    <location>
        <begin position="402"/>
        <end position="457"/>
    </location>
</feature>
<comment type="caution">
    <text evidence="3">The sequence shown here is derived from an EMBL/GenBank/DDBJ whole genome shotgun (WGS) entry which is preliminary data.</text>
</comment>
<evidence type="ECO:0000259" key="2">
    <source>
        <dbReference type="Pfam" id="PF20263"/>
    </source>
</evidence>
<feature type="region of interest" description="Disordered" evidence="1">
    <location>
        <begin position="134"/>
        <end position="164"/>
    </location>
</feature>
<feature type="compositionally biased region" description="Low complexity" evidence="1">
    <location>
        <begin position="292"/>
        <end position="313"/>
    </location>
</feature>
<gene>
    <name evidence="3" type="ORF">DFQ27_009403</name>
</gene>
<feature type="compositionally biased region" description="Low complexity" evidence="1">
    <location>
        <begin position="424"/>
        <end position="449"/>
    </location>
</feature>
<dbReference type="AlphaFoldDB" id="A0A9P6U9T9"/>
<protein>
    <recommendedName>
        <fullName evidence="2">LYR motif-containing protein Cup1-like N-terminal domain-containing protein</fullName>
    </recommendedName>
</protein>
<feature type="compositionally biased region" description="Basic and acidic residues" evidence="1">
    <location>
        <begin position="402"/>
        <end position="422"/>
    </location>
</feature>
<dbReference type="OrthoDB" id="198652at2759"/>
<dbReference type="Pfam" id="PF20263">
    <property type="entry name" value="LYRM2-like"/>
    <property type="match status" value="1"/>
</dbReference>
<organism evidence="3 4">
    <name type="scientific">Actinomortierella ambigua</name>
    <dbReference type="NCBI Taxonomy" id="1343610"/>
    <lineage>
        <taxon>Eukaryota</taxon>
        <taxon>Fungi</taxon>
        <taxon>Fungi incertae sedis</taxon>
        <taxon>Mucoromycota</taxon>
        <taxon>Mortierellomycotina</taxon>
        <taxon>Mortierellomycetes</taxon>
        <taxon>Mortierellales</taxon>
        <taxon>Mortierellaceae</taxon>
        <taxon>Actinomortierella</taxon>
    </lineage>
</organism>
<accession>A0A9P6U9T9</accession>
<keyword evidence="4" id="KW-1185">Reference proteome</keyword>
<evidence type="ECO:0000313" key="4">
    <source>
        <dbReference type="Proteomes" id="UP000807716"/>
    </source>
</evidence>
<dbReference type="Proteomes" id="UP000807716">
    <property type="component" value="Unassembled WGS sequence"/>
</dbReference>
<dbReference type="CDD" id="cd20273">
    <property type="entry name" value="Complex1_LYR_unchar"/>
    <property type="match status" value="1"/>
</dbReference>